<dbReference type="EMBL" id="MN739852">
    <property type="protein sequence ID" value="QHT74606.1"/>
    <property type="molecule type" value="Genomic_DNA"/>
</dbReference>
<accession>A0A6C0H2Y4</accession>
<dbReference type="AlphaFoldDB" id="A0A6C0H2Y4"/>
<evidence type="ECO:0000313" key="2">
    <source>
        <dbReference type="EMBL" id="QHT74606.1"/>
    </source>
</evidence>
<organism evidence="2">
    <name type="scientific">viral metagenome</name>
    <dbReference type="NCBI Taxonomy" id="1070528"/>
    <lineage>
        <taxon>unclassified sequences</taxon>
        <taxon>metagenomes</taxon>
        <taxon>organismal metagenomes</taxon>
    </lineage>
</organism>
<name>A0A6C0H2Y4_9ZZZZ</name>
<protein>
    <submittedName>
        <fullName evidence="2">Uncharacterized protein</fullName>
    </submittedName>
</protein>
<evidence type="ECO:0000256" key="1">
    <source>
        <dbReference type="SAM" id="MobiDB-lite"/>
    </source>
</evidence>
<feature type="compositionally biased region" description="Basic residues" evidence="1">
    <location>
        <begin position="36"/>
        <end position="58"/>
    </location>
</feature>
<sequence length="58" mass="6643">MSCNSSMKSIGGKKKMDKKGVSVPAFFMYMNPFSRRSVKRASSKKRRGKTQKRKNKLV</sequence>
<proteinExistence type="predicted"/>
<feature type="region of interest" description="Disordered" evidence="1">
    <location>
        <begin position="34"/>
        <end position="58"/>
    </location>
</feature>
<reference evidence="2" key="1">
    <citation type="journal article" date="2020" name="Nature">
        <title>Giant virus diversity and host interactions through global metagenomics.</title>
        <authorList>
            <person name="Schulz F."/>
            <person name="Roux S."/>
            <person name="Paez-Espino D."/>
            <person name="Jungbluth S."/>
            <person name="Walsh D.A."/>
            <person name="Denef V.J."/>
            <person name="McMahon K.D."/>
            <person name="Konstantinidis K.T."/>
            <person name="Eloe-Fadrosh E.A."/>
            <person name="Kyrpides N.C."/>
            <person name="Woyke T."/>
        </authorList>
    </citation>
    <scope>NUCLEOTIDE SEQUENCE</scope>
    <source>
        <strain evidence="2">GVMAG-M-3300023179-59</strain>
    </source>
</reference>